<dbReference type="Proteomes" id="UP000027153">
    <property type="component" value="Unassembled WGS sequence"/>
</dbReference>
<dbReference type="EMBL" id="JMIY01000005">
    <property type="protein sequence ID" value="KCZ71607.1"/>
    <property type="molecule type" value="Genomic_DNA"/>
</dbReference>
<dbReference type="AlphaFoldDB" id="A0A062V2L2"/>
<keyword evidence="3" id="KW-1185">Reference proteome</keyword>
<sequence length="405" mass="46377">MLNRLKQALQAFKNEAQPKTYIASGGSNRRNYFSERMRNQENLKKYRTIYEQGGVFAEAIDTYALFAFANGWRLEGEDENLADDVWQWLEGFDFDYVMEQGLIDALVYGDGFQENVFTRGGDLERIVARESWSFSILHDDHGKINGYMQQIDMLDQGIELKPEQATHIQLKSLGGSMYGLSLIGRAYDDIMRDTKTAEASATAVERHGFKKYHIRVGKEGEIIPQDVLQNIDKQFQDLESKNDFVTVRDVEIKNIDEGGLTGIDTYNDISIMRACAALGVPEELLGLRRGSTDATAAKRIESYLQKIARYQKRLERIYSNVINLYTQEPGAVRLVFNDITPEDEKLKAEWIANIMRSTPIDPFSVLPRRWVQEQLNIDPGQYEDDEEEDLFPEQMPGDITDAPQH</sequence>
<accession>A0A062V2L2</accession>
<protein>
    <submittedName>
        <fullName evidence="2">Phage portal protein, SPP1 Gp6</fullName>
    </submittedName>
</protein>
<proteinExistence type="predicted"/>
<reference evidence="2 3" key="1">
    <citation type="journal article" date="2013" name="Nature">
        <title>Anaerobic oxidation of methane coupled to nitrate reduction in a novel archaeal lineage.</title>
        <authorList>
            <person name="Haroon M.F."/>
            <person name="Hu S."/>
            <person name="Shi Y."/>
            <person name="Imelfort M."/>
            <person name="Keller J."/>
            <person name="Hugenholtz P."/>
            <person name="Yuan Z."/>
            <person name="Tyson G.W."/>
        </authorList>
    </citation>
    <scope>NUCLEOTIDE SEQUENCE [LARGE SCALE GENOMIC DNA]</scope>
    <source>
        <strain evidence="2 3">ANME-2d</strain>
    </source>
</reference>
<gene>
    <name evidence="2" type="ORF">ANME2D_02342</name>
</gene>
<comment type="caution">
    <text evidence="2">The sequence shown here is derived from an EMBL/GenBank/DDBJ whole genome shotgun (WGS) entry which is preliminary data.</text>
</comment>
<evidence type="ECO:0000256" key="1">
    <source>
        <dbReference type="SAM" id="MobiDB-lite"/>
    </source>
</evidence>
<evidence type="ECO:0000313" key="3">
    <source>
        <dbReference type="Proteomes" id="UP000027153"/>
    </source>
</evidence>
<feature type="region of interest" description="Disordered" evidence="1">
    <location>
        <begin position="381"/>
        <end position="405"/>
    </location>
</feature>
<dbReference type="Pfam" id="PF06074">
    <property type="entry name" value="Portal_Mu"/>
    <property type="match status" value="1"/>
</dbReference>
<dbReference type="RefSeq" id="WP_048091672.1">
    <property type="nucleotide sequence ID" value="NZ_JMIY01000005.1"/>
</dbReference>
<organism evidence="2 3">
    <name type="scientific">Candidatus Methanoperedens nitratireducens</name>
    <dbReference type="NCBI Taxonomy" id="1392998"/>
    <lineage>
        <taxon>Archaea</taxon>
        <taxon>Methanobacteriati</taxon>
        <taxon>Methanobacteriota</taxon>
        <taxon>Stenosarchaea group</taxon>
        <taxon>Methanomicrobia</taxon>
        <taxon>Methanosarcinales</taxon>
        <taxon>ANME-2 cluster</taxon>
        <taxon>Candidatus Methanoperedentaceae</taxon>
        <taxon>Candidatus Methanoperedens</taxon>
    </lineage>
</organism>
<feature type="compositionally biased region" description="Acidic residues" evidence="1">
    <location>
        <begin position="381"/>
        <end position="391"/>
    </location>
</feature>
<name>A0A062V2L2_9EURY</name>
<evidence type="ECO:0000313" key="2">
    <source>
        <dbReference type="EMBL" id="KCZ71607.1"/>
    </source>
</evidence>
<dbReference type="InterPro" id="IPR009279">
    <property type="entry name" value="Portal_Mu"/>
</dbReference>